<dbReference type="Pfam" id="PF01549">
    <property type="entry name" value="ShK"/>
    <property type="match status" value="1"/>
</dbReference>
<proteinExistence type="predicted"/>
<dbReference type="InterPro" id="IPR003582">
    <property type="entry name" value="ShKT_dom"/>
</dbReference>
<dbReference type="Proteomes" id="UP001432027">
    <property type="component" value="Unassembled WGS sequence"/>
</dbReference>
<accession>A0AAV5T0G6</accession>
<feature type="domain" description="ShKT" evidence="2">
    <location>
        <begin position="16"/>
        <end position="56"/>
    </location>
</feature>
<reference evidence="3" key="1">
    <citation type="submission" date="2023-10" db="EMBL/GenBank/DDBJ databases">
        <title>Genome assembly of Pristionchus species.</title>
        <authorList>
            <person name="Yoshida K."/>
            <person name="Sommer R.J."/>
        </authorList>
    </citation>
    <scope>NUCLEOTIDE SEQUENCE</scope>
    <source>
        <strain evidence="3">RS0144</strain>
    </source>
</reference>
<gene>
    <name evidence="3" type="ORF">PENTCL1PPCAC_9903</name>
</gene>
<name>A0AAV5T0G6_9BILA</name>
<feature type="non-terminal residue" evidence="3">
    <location>
        <position position="1"/>
    </location>
</feature>
<comment type="caution">
    <text evidence="3">The sequence shown here is derived from an EMBL/GenBank/DDBJ whole genome shotgun (WGS) entry which is preliminary data.</text>
</comment>
<evidence type="ECO:0000313" key="3">
    <source>
        <dbReference type="EMBL" id="GMS87728.1"/>
    </source>
</evidence>
<keyword evidence="4" id="KW-1185">Reference proteome</keyword>
<organism evidence="3 4">
    <name type="scientific">Pristionchus entomophagus</name>
    <dbReference type="NCBI Taxonomy" id="358040"/>
    <lineage>
        <taxon>Eukaryota</taxon>
        <taxon>Metazoa</taxon>
        <taxon>Ecdysozoa</taxon>
        <taxon>Nematoda</taxon>
        <taxon>Chromadorea</taxon>
        <taxon>Rhabditida</taxon>
        <taxon>Rhabditina</taxon>
        <taxon>Diplogasteromorpha</taxon>
        <taxon>Diplogasteroidea</taxon>
        <taxon>Neodiplogasteridae</taxon>
        <taxon>Pristionchus</taxon>
    </lineage>
</organism>
<dbReference type="PANTHER" id="PTHR46707">
    <property type="entry name" value="PROTEIN CBG07468"/>
    <property type="match status" value="1"/>
</dbReference>
<dbReference type="Gene3D" id="1.10.10.1940">
    <property type="match status" value="1"/>
</dbReference>
<evidence type="ECO:0000259" key="2">
    <source>
        <dbReference type="PROSITE" id="PS51670"/>
    </source>
</evidence>
<dbReference type="PANTHER" id="PTHR46707:SF1">
    <property type="entry name" value="COEXPRESSED WITH POLYCYSTINS-RELATED"/>
    <property type="match status" value="1"/>
</dbReference>
<dbReference type="EMBL" id="BTSX01000003">
    <property type="protein sequence ID" value="GMS87728.1"/>
    <property type="molecule type" value="Genomic_DNA"/>
</dbReference>
<sequence length="120" mass="13064">VLLAFIYMASLTNAECSPMDNLNCAAWVKAGFCTNPEYTKEYIQEYCPRACANSGCGTPSTTSIPSTTSTPPTHSTQICFDRKYIIGPAIGGWCPDGYGLLMFPGAAREGECYDNTKIFY</sequence>
<evidence type="ECO:0000256" key="1">
    <source>
        <dbReference type="PROSITE-ProRule" id="PRU01005"/>
    </source>
</evidence>
<protein>
    <recommendedName>
        <fullName evidence="2">ShKT domain-containing protein</fullName>
    </recommendedName>
</protein>
<evidence type="ECO:0000313" key="4">
    <source>
        <dbReference type="Proteomes" id="UP001432027"/>
    </source>
</evidence>
<comment type="caution">
    <text evidence="1">Lacks conserved residue(s) required for the propagation of feature annotation.</text>
</comment>
<dbReference type="AlphaFoldDB" id="A0AAV5T0G6"/>
<dbReference type="PROSITE" id="PS51670">
    <property type="entry name" value="SHKT"/>
    <property type="match status" value="1"/>
</dbReference>